<sequence length="61" mass="6790">MILQVFESVCGGETEVFLENVVLCKRWLKTCGAVLGFKAEDEGLELRVSRLLAEIGVIFET</sequence>
<dbReference type="EMBL" id="CM026432">
    <property type="protein sequence ID" value="KAG0556978.1"/>
    <property type="molecule type" value="Genomic_DNA"/>
</dbReference>
<comment type="caution">
    <text evidence="1">The sequence shown here is derived from an EMBL/GenBank/DDBJ whole genome shotgun (WGS) entry which is preliminary data.</text>
</comment>
<name>A0A8T0GGR8_CERPU</name>
<gene>
    <name evidence="1" type="ORF">KC19_11G092500</name>
</gene>
<evidence type="ECO:0000313" key="2">
    <source>
        <dbReference type="Proteomes" id="UP000822688"/>
    </source>
</evidence>
<dbReference type="Proteomes" id="UP000822688">
    <property type="component" value="Chromosome 11"/>
</dbReference>
<organism evidence="1 2">
    <name type="scientific">Ceratodon purpureus</name>
    <name type="common">Fire moss</name>
    <name type="synonym">Dicranum purpureum</name>
    <dbReference type="NCBI Taxonomy" id="3225"/>
    <lineage>
        <taxon>Eukaryota</taxon>
        <taxon>Viridiplantae</taxon>
        <taxon>Streptophyta</taxon>
        <taxon>Embryophyta</taxon>
        <taxon>Bryophyta</taxon>
        <taxon>Bryophytina</taxon>
        <taxon>Bryopsida</taxon>
        <taxon>Dicranidae</taxon>
        <taxon>Pseudoditrichales</taxon>
        <taxon>Ditrichaceae</taxon>
        <taxon>Ceratodon</taxon>
    </lineage>
</organism>
<protein>
    <submittedName>
        <fullName evidence="1">Uncharacterized protein</fullName>
    </submittedName>
</protein>
<accession>A0A8T0GGR8</accession>
<dbReference type="AlphaFoldDB" id="A0A8T0GGR8"/>
<keyword evidence="2" id="KW-1185">Reference proteome</keyword>
<proteinExistence type="predicted"/>
<reference evidence="1 2" key="1">
    <citation type="submission" date="2020-06" db="EMBL/GenBank/DDBJ databases">
        <title>WGS assembly of Ceratodon purpureus strain R40.</title>
        <authorList>
            <person name="Carey S.B."/>
            <person name="Jenkins J."/>
            <person name="Shu S."/>
            <person name="Lovell J.T."/>
            <person name="Sreedasyam A."/>
            <person name="Maumus F."/>
            <person name="Tiley G.P."/>
            <person name="Fernandez-Pozo N."/>
            <person name="Barry K."/>
            <person name="Chen C."/>
            <person name="Wang M."/>
            <person name="Lipzen A."/>
            <person name="Daum C."/>
            <person name="Saski C.A."/>
            <person name="Payton A.C."/>
            <person name="Mcbreen J.C."/>
            <person name="Conrad R.E."/>
            <person name="Kollar L.M."/>
            <person name="Olsson S."/>
            <person name="Huttunen S."/>
            <person name="Landis J.B."/>
            <person name="Wickett N.J."/>
            <person name="Johnson M.G."/>
            <person name="Rensing S.A."/>
            <person name="Grimwood J."/>
            <person name="Schmutz J."/>
            <person name="Mcdaniel S.F."/>
        </authorList>
    </citation>
    <scope>NUCLEOTIDE SEQUENCE [LARGE SCALE GENOMIC DNA]</scope>
    <source>
        <strain evidence="1 2">R40</strain>
    </source>
</reference>
<evidence type="ECO:0000313" key="1">
    <source>
        <dbReference type="EMBL" id="KAG0556978.1"/>
    </source>
</evidence>